<reference evidence="2" key="1">
    <citation type="journal article" date="2023" name="GigaByte">
        <title>Genome assembly of the bearded iris, Iris pallida Lam.</title>
        <authorList>
            <person name="Bruccoleri R.E."/>
            <person name="Oakeley E.J."/>
            <person name="Faust A.M.E."/>
            <person name="Altorfer M."/>
            <person name="Dessus-Babus S."/>
            <person name="Burckhardt D."/>
            <person name="Oertli M."/>
            <person name="Naumann U."/>
            <person name="Petersen F."/>
            <person name="Wong J."/>
        </authorList>
    </citation>
    <scope>NUCLEOTIDE SEQUENCE</scope>
    <source>
        <strain evidence="2">GSM-AAB239-AS_SAM_17_03QT</strain>
    </source>
</reference>
<keyword evidence="1" id="KW-0812">Transmembrane</keyword>
<keyword evidence="1" id="KW-1133">Transmembrane helix</keyword>
<dbReference type="AlphaFoldDB" id="A0AAX6G5J5"/>
<accession>A0AAX6G5J5</accession>
<feature type="transmembrane region" description="Helical" evidence="1">
    <location>
        <begin position="16"/>
        <end position="42"/>
    </location>
</feature>
<name>A0AAX6G5J5_IRIPA</name>
<evidence type="ECO:0000256" key="1">
    <source>
        <dbReference type="SAM" id="Phobius"/>
    </source>
</evidence>
<evidence type="ECO:0000313" key="3">
    <source>
        <dbReference type="EMBL" id="KAJ6847299.1"/>
    </source>
</evidence>
<protein>
    <submittedName>
        <fullName evidence="2">Beta-galactosidase 2-like</fullName>
    </submittedName>
</protein>
<keyword evidence="1" id="KW-0472">Membrane</keyword>
<keyword evidence="4" id="KW-1185">Reference proteome</keyword>
<gene>
    <name evidence="2" type="ORF">M6B38_128275</name>
    <name evidence="3" type="ORF">M6B38_281665</name>
</gene>
<dbReference type="EMBL" id="JANAVB010005596">
    <property type="protein sequence ID" value="KAJ6847299.1"/>
    <property type="molecule type" value="Genomic_DNA"/>
</dbReference>
<proteinExistence type="predicted"/>
<sequence>MVLQELGRYEESLGRVVYTIILVVSLHFLLAGIVIATCCCGVNKTPDSIERNLEMWTMLELSAQLTLRLHLGVLMGISAPSIICDPSHLENMCYLPRLIYILLTFSYKCCSLADLSQIVLLL</sequence>
<dbReference type="Proteomes" id="UP001140949">
    <property type="component" value="Unassembled WGS sequence"/>
</dbReference>
<dbReference type="EMBL" id="JANAVB010022596">
    <property type="protein sequence ID" value="KAJ6823940.1"/>
    <property type="molecule type" value="Genomic_DNA"/>
</dbReference>
<reference evidence="2" key="2">
    <citation type="submission" date="2023-04" db="EMBL/GenBank/DDBJ databases">
        <authorList>
            <person name="Bruccoleri R.E."/>
            <person name="Oakeley E.J."/>
            <person name="Faust A.-M."/>
            <person name="Dessus-Babus S."/>
            <person name="Altorfer M."/>
            <person name="Burckhardt D."/>
            <person name="Oertli M."/>
            <person name="Naumann U."/>
            <person name="Petersen F."/>
            <person name="Wong J."/>
        </authorList>
    </citation>
    <scope>NUCLEOTIDE SEQUENCE</scope>
    <source>
        <strain evidence="2">GSM-AAB239-AS_SAM_17_03QT</strain>
        <tissue evidence="2">Leaf</tissue>
    </source>
</reference>
<organism evidence="2 4">
    <name type="scientific">Iris pallida</name>
    <name type="common">Sweet iris</name>
    <dbReference type="NCBI Taxonomy" id="29817"/>
    <lineage>
        <taxon>Eukaryota</taxon>
        <taxon>Viridiplantae</taxon>
        <taxon>Streptophyta</taxon>
        <taxon>Embryophyta</taxon>
        <taxon>Tracheophyta</taxon>
        <taxon>Spermatophyta</taxon>
        <taxon>Magnoliopsida</taxon>
        <taxon>Liliopsida</taxon>
        <taxon>Asparagales</taxon>
        <taxon>Iridaceae</taxon>
        <taxon>Iridoideae</taxon>
        <taxon>Irideae</taxon>
        <taxon>Iris</taxon>
    </lineage>
</organism>
<evidence type="ECO:0000313" key="2">
    <source>
        <dbReference type="EMBL" id="KAJ6823940.1"/>
    </source>
</evidence>
<comment type="caution">
    <text evidence="2">The sequence shown here is derived from an EMBL/GenBank/DDBJ whole genome shotgun (WGS) entry which is preliminary data.</text>
</comment>
<evidence type="ECO:0000313" key="4">
    <source>
        <dbReference type="Proteomes" id="UP001140949"/>
    </source>
</evidence>